<evidence type="ECO:0000313" key="4">
    <source>
        <dbReference type="Proteomes" id="UP000548476"/>
    </source>
</evidence>
<proteinExistence type="predicted"/>
<dbReference type="InterPro" id="IPR011006">
    <property type="entry name" value="CheY-like_superfamily"/>
</dbReference>
<sequence length="134" mass="14622">MSTEYTVLLYSHNPAVRKAMRSAIGDNPAADVHIEYVESADYAETVRVIDDYEVDLMLLDGEAQPAGGLGVARQLRDELEDPPTSCVVLARSADEWLGAWSRADATLTHPLDPVTTAESVVALLKKRRSPANSR</sequence>
<gene>
    <name evidence="3" type="ORF">HNR73_002660</name>
</gene>
<name>A0A841FEV9_9ACTN</name>
<accession>A0A841FEV9</accession>
<protein>
    <submittedName>
        <fullName evidence="3">DNA-binding NarL/FixJ family response regulator</fullName>
    </submittedName>
</protein>
<evidence type="ECO:0000256" key="1">
    <source>
        <dbReference type="PROSITE-ProRule" id="PRU00169"/>
    </source>
</evidence>
<dbReference type="EMBL" id="JACHGT010000005">
    <property type="protein sequence ID" value="MBB6034806.1"/>
    <property type="molecule type" value="Genomic_DNA"/>
</dbReference>
<keyword evidence="1" id="KW-0597">Phosphoprotein</keyword>
<evidence type="ECO:0000313" key="3">
    <source>
        <dbReference type="EMBL" id="MBB6034806.1"/>
    </source>
</evidence>
<dbReference type="PROSITE" id="PS50110">
    <property type="entry name" value="RESPONSE_REGULATORY"/>
    <property type="match status" value="1"/>
</dbReference>
<dbReference type="GO" id="GO:0000160">
    <property type="term" value="P:phosphorelay signal transduction system"/>
    <property type="evidence" value="ECO:0007669"/>
    <property type="project" value="InterPro"/>
</dbReference>
<organism evidence="3 4">
    <name type="scientific">Phytomonospora endophytica</name>
    <dbReference type="NCBI Taxonomy" id="714109"/>
    <lineage>
        <taxon>Bacteria</taxon>
        <taxon>Bacillati</taxon>
        <taxon>Actinomycetota</taxon>
        <taxon>Actinomycetes</taxon>
        <taxon>Micromonosporales</taxon>
        <taxon>Micromonosporaceae</taxon>
        <taxon>Phytomonospora</taxon>
    </lineage>
</organism>
<dbReference type="GO" id="GO:0003677">
    <property type="term" value="F:DNA binding"/>
    <property type="evidence" value="ECO:0007669"/>
    <property type="project" value="UniProtKB-KW"/>
</dbReference>
<dbReference type="SUPFAM" id="SSF52172">
    <property type="entry name" value="CheY-like"/>
    <property type="match status" value="1"/>
</dbReference>
<evidence type="ECO:0000259" key="2">
    <source>
        <dbReference type="PROSITE" id="PS50110"/>
    </source>
</evidence>
<dbReference type="RefSeq" id="WP_184787670.1">
    <property type="nucleotide sequence ID" value="NZ_BONT01000067.1"/>
</dbReference>
<dbReference type="AlphaFoldDB" id="A0A841FEV9"/>
<dbReference type="Gene3D" id="3.40.50.2300">
    <property type="match status" value="1"/>
</dbReference>
<feature type="modified residue" description="4-aspartylphosphate" evidence="1">
    <location>
        <position position="60"/>
    </location>
</feature>
<reference evidence="3 4" key="1">
    <citation type="submission" date="2020-08" db="EMBL/GenBank/DDBJ databases">
        <title>Genomic Encyclopedia of Type Strains, Phase IV (KMG-IV): sequencing the most valuable type-strain genomes for metagenomic binning, comparative biology and taxonomic classification.</title>
        <authorList>
            <person name="Goeker M."/>
        </authorList>
    </citation>
    <scope>NUCLEOTIDE SEQUENCE [LARGE SCALE GENOMIC DNA]</scope>
    <source>
        <strain evidence="3 4">YIM 65646</strain>
    </source>
</reference>
<comment type="caution">
    <text evidence="3">The sequence shown here is derived from an EMBL/GenBank/DDBJ whole genome shotgun (WGS) entry which is preliminary data.</text>
</comment>
<keyword evidence="4" id="KW-1185">Reference proteome</keyword>
<feature type="domain" description="Response regulatory" evidence="2">
    <location>
        <begin position="6"/>
        <end position="124"/>
    </location>
</feature>
<dbReference type="Proteomes" id="UP000548476">
    <property type="component" value="Unassembled WGS sequence"/>
</dbReference>
<dbReference type="InterPro" id="IPR001789">
    <property type="entry name" value="Sig_transdc_resp-reg_receiver"/>
</dbReference>
<keyword evidence="3" id="KW-0238">DNA-binding</keyword>